<protein>
    <submittedName>
        <fullName evidence="3">WW domain-containing oxido</fullName>
    </submittedName>
</protein>
<gene>
    <name evidence="3" type="ORF">AB675_1828</name>
</gene>
<dbReference type="Gene3D" id="3.40.50.720">
    <property type="entry name" value="NAD(P)-binding Rossmann-like Domain"/>
    <property type="match status" value="1"/>
</dbReference>
<dbReference type="EMBL" id="LFJN01000006">
    <property type="protein sequence ID" value="KPI43044.1"/>
    <property type="molecule type" value="Genomic_DNA"/>
</dbReference>
<dbReference type="SUPFAM" id="SSF51735">
    <property type="entry name" value="NAD(P)-binding Rossmann-fold domains"/>
    <property type="match status" value="1"/>
</dbReference>
<dbReference type="InterPro" id="IPR002347">
    <property type="entry name" value="SDR_fam"/>
</dbReference>
<dbReference type="AlphaFoldDB" id="A0A0N1P057"/>
<dbReference type="GO" id="GO:0016491">
    <property type="term" value="F:oxidoreductase activity"/>
    <property type="evidence" value="ECO:0007669"/>
    <property type="project" value="UniProtKB-KW"/>
</dbReference>
<comment type="caution">
    <text evidence="3">The sequence shown here is derived from an EMBL/GenBank/DDBJ whole genome shotgun (WGS) entry which is preliminary data.</text>
</comment>
<dbReference type="PRINTS" id="PR00081">
    <property type="entry name" value="GDHRDH"/>
</dbReference>
<dbReference type="Proteomes" id="UP000038010">
    <property type="component" value="Unassembled WGS sequence"/>
</dbReference>
<dbReference type="GeneID" id="28733628"/>
<dbReference type="InterPro" id="IPR036291">
    <property type="entry name" value="NAD(P)-bd_dom_sf"/>
</dbReference>
<dbReference type="Pfam" id="PF00106">
    <property type="entry name" value="adh_short"/>
    <property type="match status" value="1"/>
</dbReference>
<name>A0A0N1P057_9EURO</name>
<evidence type="ECO:0000313" key="3">
    <source>
        <dbReference type="EMBL" id="KPI43044.1"/>
    </source>
</evidence>
<organism evidence="3 4">
    <name type="scientific">Cyphellophora attinorum</name>
    <dbReference type="NCBI Taxonomy" id="1664694"/>
    <lineage>
        <taxon>Eukaryota</taxon>
        <taxon>Fungi</taxon>
        <taxon>Dikarya</taxon>
        <taxon>Ascomycota</taxon>
        <taxon>Pezizomycotina</taxon>
        <taxon>Eurotiomycetes</taxon>
        <taxon>Chaetothyriomycetidae</taxon>
        <taxon>Chaetothyriales</taxon>
        <taxon>Cyphellophoraceae</taxon>
        <taxon>Cyphellophora</taxon>
    </lineage>
</organism>
<keyword evidence="4" id="KW-1185">Reference proteome</keyword>
<dbReference type="OrthoDB" id="542013at2759"/>
<accession>A0A0N1P057</accession>
<reference evidence="3 4" key="1">
    <citation type="submission" date="2015-06" db="EMBL/GenBank/DDBJ databases">
        <title>Draft genome of the ant-associated black yeast Phialophora attae CBS 131958.</title>
        <authorList>
            <person name="Moreno L.F."/>
            <person name="Stielow B.J."/>
            <person name="de Hoog S."/>
            <person name="Vicente V.A."/>
            <person name="Weiss V.A."/>
            <person name="de Vries M."/>
            <person name="Cruz L.M."/>
            <person name="Souza E.M."/>
        </authorList>
    </citation>
    <scope>NUCLEOTIDE SEQUENCE [LARGE SCALE GENOMIC DNA]</scope>
    <source>
        <strain evidence="3 4">CBS 131958</strain>
    </source>
</reference>
<dbReference type="PANTHER" id="PTHR43157">
    <property type="entry name" value="PHOSPHATIDYLINOSITOL-GLYCAN BIOSYNTHESIS CLASS F PROTEIN-RELATED"/>
    <property type="match status" value="1"/>
</dbReference>
<evidence type="ECO:0000313" key="4">
    <source>
        <dbReference type="Proteomes" id="UP000038010"/>
    </source>
</evidence>
<evidence type="ECO:0000256" key="1">
    <source>
        <dbReference type="ARBA" id="ARBA00006484"/>
    </source>
</evidence>
<evidence type="ECO:0000256" key="2">
    <source>
        <dbReference type="ARBA" id="ARBA00023002"/>
    </source>
</evidence>
<dbReference type="STRING" id="1664694.A0A0N1P057"/>
<keyword evidence="2" id="KW-0560">Oxidoreductase</keyword>
<sequence length="326" mass="35833">MDFGDLVQMNVGQILQSVPVPHQDFRGRTVVITGANTGLGLEAAKHIYRLNASVVILACRDLYKGDAARRKILDECQTQSACKLELWHLDMSSFASVLSFGDKLKTLQRLDAFIANAAVSTNVWSTAEGWESTLTVNVISTMLLCFLSLPKLCETARMTTEPGHLCLTGTVGHIFAKGKALVKSEPIFESLNDPLTADMTDRYHLSKLLLILCFRALSEKLGKPGHMIVSYVNPGWCQTELFRTDDGGAGGRFGLWLIGRTAEVGSRTLVHAITDGPHSHGKYLSECRVKPESAFVRSKEGAAVQEKVWKEMVRILEGIRSGVTRL</sequence>
<comment type="similarity">
    <text evidence="1">Belongs to the short-chain dehydrogenases/reductases (SDR) family.</text>
</comment>
<dbReference type="PANTHER" id="PTHR43157:SF31">
    <property type="entry name" value="PHOSPHATIDYLINOSITOL-GLYCAN BIOSYNTHESIS CLASS F PROTEIN"/>
    <property type="match status" value="1"/>
</dbReference>
<dbReference type="RefSeq" id="XP_018003007.1">
    <property type="nucleotide sequence ID" value="XM_018141748.1"/>
</dbReference>
<proteinExistence type="inferred from homology"/>
<dbReference type="VEuPathDB" id="FungiDB:AB675_1828"/>